<feature type="compositionally biased region" description="Basic and acidic residues" evidence="10">
    <location>
        <begin position="144"/>
        <end position="156"/>
    </location>
</feature>
<feature type="compositionally biased region" description="Low complexity" evidence="10">
    <location>
        <begin position="279"/>
        <end position="315"/>
    </location>
</feature>
<evidence type="ECO:0000256" key="8">
    <source>
        <dbReference type="ARBA" id="ARBA00023306"/>
    </source>
</evidence>
<evidence type="ECO:0000256" key="4">
    <source>
        <dbReference type="ARBA" id="ARBA00022454"/>
    </source>
</evidence>
<feature type="compositionally biased region" description="Low complexity" evidence="10">
    <location>
        <begin position="340"/>
        <end position="383"/>
    </location>
</feature>
<keyword evidence="4" id="KW-0158">Chromosome</keyword>
<dbReference type="Proteomes" id="UP000008181">
    <property type="component" value="Chromosome 2"/>
</dbReference>
<dbReference type="KEGG" id="ttt:THITE_2112390"/>
<evidence type="ECO:0000256" key="7">
    <source>
        <dbReference type="ARBA" id="ARBA00023242"/>
    </source>
</evidence>
<evidence type="ECO:0000313" key="13">
    <source>
        <dbReference type="Proteomes" id="UP000008181"/>
    </source>
</evidence>
<keyword evidence="5" id="KW-0132">Cell division</keyword>
<sequence>MSSEEQYSVEMASQMIPTKGASPKAQESPSKRQRVGITLAQKQALIDNLQLEITERARKLRANYNIHAQSLRTRIEIRVNRIPVALRKLTMGELLEKYSAEPQQKASATTSAVRGPPVPAKDPAPSRPPVRPMALSSSRQGKRPSHEISGGDKENEVQTPQKKMRADPAISNARNPGQVLSPATSNSRVAPRSVATPARPGMSRPAVTPGRVAAASSILNKVVEGTRSTARPATATGRKTTASAAASSLANSTMTTSTTGAGAGTAGAGTAAARRKRGATVTAAVHPPASRPATRTAARRASGASETSEGSASTVVRKRPMTAPPGAQPKLPPTTTTAQAKRAVVGTVKKGVAAAGNTTRKAPAAPKAAAPAASAAGGASSSSRVLRKRV</sequence>
<keyword evidence="6" id="KW-0498">Mitosis</keyword>
<feature type="region of interest" description="Disordered" evidence="10">
    <location>
        <begin position="1"/>
        <end position="34"/>
    </location>
</feature>
<accession>G2QYN1</accession>
<keyword evidence="13" id="KW-1185">Reference proteome</keyword>
<feature type="compositionally biased region" description="Pro residues" evidence="10">
    <location>
        <begin position="322"/>
        <end position="332"/>
    </location>
</feature>
<dbReference type="GO" id="GO:0051301">
    <property type="term" value="P:cell division"/>
    <property type="evidence" value="ECO:0007669"/>
    <property type="project" value="UniProtKB-KW"/>
</dbReference>
<evidence type="ECO:0000256" key="1">
    <source>
        <dbReference type="ARBA" id="ARBA00004123"/>
    </source>
</evidence>
<dbReference type="EMBL" id="CP003010">
    <property type="protein sequence ID" value="AEO65419.1"/>
    <property type="molecule type" value="Genomic_DNA"/>
</dbReference>
<organism evidence="12 13">
    <name type="scientific">Thermothielavioides terrestris (strain ATCC 38088 / NRRL 8126)</name>
    <name type="common">Thielavia terrestris</name>
    <dbReference type="NCBI Taxonomy" id="578455"/>
    <lineage>
        <taxon>Eukaryota</taxon>
        <taxon>Fungi</taxon>
        <taxon>Dikarya</taxon>
        <taxon>Ascomycota</taxon>
        <taxon>Pezizomycotina</taxon>
        <taxon>Sordariomycetes</taxon>
        <taxon>Sordariomycetidae</taxon>
        <taxon>Sordariales</taxon>
        <taxon>Chaetomiaceae</taxon>
        <taxon>Thermothielavioides</taxon>
        <taxon>Thermothielavioides terrestris</taxon>
    </lineage>
</organism>
<evidence type="ECO:0000256" key="6">
    <source>
        <dbReference type="ARBA" id="ARBA00022776"/>
    </source>
</evidence>
<evidence type="ECO:0000259" key="11">
    <source>
        <dbReference type="Pfam" id="PF10444"/>
    </source>
</evidence>
<dbReference type="InterPro" id="IPR018851">
    <property type="entry name" value="Borealin_N"/>
</dbReference>
<dbReference type="GeneID" id="11520555"/>
<dbReference type="HOGENOM" id="CLU_038589_1_0_1"/>
<dbReference type="AlphaFoldDB" id="G2QYN1"/>
<name>G2QYN1_THETT</name>
<keyword evidence="9" id="KW-0137">Centromere</keyword>
<comment type="similarity">
    <text evidence="3">Belongs to the borealin family.</text>
</comment>
<gene>
    <name evidence="12" type="ORF">THITE_2112390</name>
</gene>
<dbReference type="GO" id="GO:0051233">
    <property type="term" value="C:spindle midzone"/>
    <property type="evidence" value="ECO:0007669"/>
    <property type="project" value="TreeGrafter"/>
</dbReference>
<feature type="compositionally biased region" description="Pro residues" evidence="10">
    <location>
        <begin position="116"/>
        <end position="131"/>
    </location>
</feature>
<reference evidence="12 13" key="1">
    <citation type="journal article" date="2011" name="Nat. Biotechnol.">
        <title>Comparative genomic analysis of the thermophilic biomass-degrading fungi Myceliophthora thermophila and Thielavia terrestris.</title>
        <authorList>
            <person name="Berka R.M."/>
            <person name="Grigoriev I.V."/>
            <person name="Otillar R."/>
            <person name="Salamov A."/>
            <person name="Grimwood J."/>
            <person name="Reid I."/>
            <person name="Ishmael N."/>
            <person name="John T."/>
            <person name="Darmond C."/>
            <person name="Moisan M.-C."/>
            <person name="Henrissat B."/>
            <person name="Coutinho P.M."/>
            <person name="Lombard V."/>
            <person name="Natvig D.O."/>
            <person name="Lindquist E."/>
            <person name="Schmutz J."/>
            <person name="Lucas S."/>
            <person name="Harris P."/>
            <person name="Powlowski J."/>
            <person name="Bellemare A."/>
            <person name="Taylor D."/>
            <person name="Butler G."/>
            <person name="de Vries R.P."/>
            <person name="Allijn I.E."/>
            <person name="van den Brink J."/>
            <person name="Ushinsky S."/>
            <person name="Storms R."/>
            <person name="Powell A.J."/>
            <person name="Paulsen I.T."/>
            <person name="Elbourne L.D.H."/>
            <person name="Baker S.E."/>
            <person name="Magnuson J."/>
            <person name="LaBoissiere S."/>
            <person name="Clutterbuck A.J."/>
            <person name="Martinez D."/>
            <person name="Wogulis M."/>
            <person name="de Leon A.L."/>
            <person name="Rey M.W."/>
            <person name="Tsang A."/>
        </authorList>
    </citation>
    <scope>NUCLEOTIDE SEQUENCE [LARGE SCALE GENOMIC DNA]</scope>
    <source>
        <strain evidence="13">ATCC 38088 / NRRL 8126</strain>
    </source>
</reference>
<dbReference type="InterPro" id="IPR018867">
    <property type="entry name" value="Cell_div_borealin"/>
</dbReference>
<keyword evidence="7" id="KW-0539">Nucleus</keyword>
<proteinExistence type="inferred from homology"/>
<dbReference type="RefSeq" id="XP_003651755.1">
    <property type="nucleotide sequence ID" value="XM_003651707.1"/>
</dbReference>
<dbReference type="eggNOG" id="ENOG502S9QE">
    <property type="taxonomic scope" value="Eukaryota"/>
</dbReference>
<dbReference type="PANTHER" id="PTHR16040">
    <property type="entry name" value="AUSTRALIN, ISOFORM A-RELATED"/>
    <property type="match status" value="1"/>
</dbReference>
<feature type="compositionally biased region" description="Low complexity" evidence="10">
    <location>
        <begin position="233"/>
        <end position="260"/>
    </location>
</feature>
<feature type="domain" description="Borealin N-terminal" evidence="11">
    <location>
        <begin position="41"/>
        <end position="97"/>
    </location>
</feature>
<evidence type="ECO:0000256" key="5">
    <source>
        <dbReference type="ARBA" id="ARBA00022618"/>
    </source>
</evidence>
<evidence type="ECO:0000256" key="9">
    <source>
        <dbReference type="ARBA" id="ARBA00023328"/>
    </source>
</evidence>
<feature type="region of interest" description="Disordered" evidence="10">
    <location>
        <begin position="99"/>
        <end position="390"/>
    </location>
</feature>
<evidence type="ECO:0000256" key="10">
    <source>
        <dbReference type="SAM" id="MobiDB-lite"/>
    </source>
</evidence>
<feature type="compositionally biased region" description="Polar residues" evidence="10">
    <location>
        <begin position="101"/>
        <end position="112"/>
    </location>
</feature>
<evidence type="ECO:0000256" key="3">
    <source>
        <dbReference type="ARBA" id="ARBA00009914"/>
    </source>
</evidence>
<dbReference type="GO" id="GO:0000775">
    <property type="term" value="C:chromosome, centromeric region"/>
    <property type="evidence" value="ECO:0007669"/>
    <property type="project" value="UniProtKB-SubCell"/>
</dbReference>
<comment type="subcellular location">
    <subcellularLocation>
        <location evidence="2">Chromosome</location>
        <location evidence="2">Centromere</location>
    </subcellularLocation>
    <subcellularLocation>
        <location evidence="1">Nucleus</location>
    </subcellularLocation>
</comment>
<dbReference type="Pfam" id="PF10444">
    <property type="entry name" value="Nbl1_Borealin_N"/>
    <property type="match status" value="1"/>
</dbReference>
<evidence type="ECO:0000313" key="12">
    <source>
        <dbReference type="EMBL" id="AEO65419.1"/>
    </source>
</evidence>
<dbReference type="PANTHER" id="PTHR16040:SF7">
    <property type="entry name" value="AUSTRALIN, ISOFORM A-RELATED"/>
    <property type="match status" value="1"/>
</dbReference>
<dbReference type="GO" id="GO:0000070">
    <property type="term" value="P:mitotic sister chromatid segregation"/>
    <property type="evidence" value="ECO:0007669"/>
    <property type="project" value="TreeGrafter"/>
</dbReference>
<evidence type="ECO:0000256" key="2">
    <source>
        <dbReference type="ARBA" id="ARBA00004584"/>
    </source>
</evidence>
<keyword evidence="8" id="KW-0131">Cell cycle</keyword>
<dbReference type="GO" id="GO:0032133">
    <property type="term" value="C:chromosome passenger complex"/>
    <property type="evidence" value="ECO:0007669"/>
    <property type="project" value="TreeGrafter"/>
</dbReference>
<dbReference type="GO" id="GO:0005634">
    <property type="term" value="C:nucleus"/>
    <property type="evidence" value="ECO:0007669"/>
    <property type="project" value="UniProtKB-SubCell"/>
</dbReference>
<dbReference type="OrthoDB" id="2392550at2759"/>
<protein>
    <recommendedName>
        <fullName evidence="11">Borealin N-terminal domain-containing protein</fullName>
    </recommendedName>
</protein>